<evidence type="ECO:0000313" key="2">
    <source>
        <dbReference type="WBParaSite" id="L893_g21016.t1"/>
    </source>
</evidence>
<organism evidence="1 2">
    <name type="scientific">Steinernema glaseri</name>
    <dbReference type="NCBI Taxonomy" id="37863"/>
    <lineage>
        <taxon>Eukaryota</taxon>
        <taxon>Metazoa</taxon>
        <taxon>Ecdysozoa</taxon>
        <taxon>Nematoda</taxon>
        <taxon>Chromadorea</taxon>
        <taxon>Rhabditida</taxon>
        <taxon>Tylenchina</taxon>
        <taxon>Panagrolaimomorpha</taxon>
        <taxon>Strongyloidoidea</taxon>
        <taxon>Steinernematidae</taxon>
        <taxon>Steinernema</taxon>
    </lineage>
</organism>
<dbReference type="WBParaSite" id="L893_g21016.t1">
    <property type="protein sequence ID" value="L893_g21016.t1"/>
    <property type="gene ID" value="L893_g21016"/>
</dbReference>
<sequence>MIGTSASAVNRIDRASPTFRGAVRCYVVASSCPSCVWPKHSSIMIEGCVKHQHVQMLNAANLACRFHTTCWQYLYT</sequence>
<name>A0A1I7YY37_9BILA</name>
<accession>A0A1I7YY37</accession>
<reference evidence="2" key="1">
    <citation type="submission" date="2016-11" db="UniProtKB">
        <authorList>
            <consortium name="WormBaseParasite"/>
        </authorList>
    </citation>
    <scope>IDENTIFICATION</scope>
</reference>
<proteinExistence type="predicted"/>
<dbReference type="AlphaFoldDB" id="A0A1I7YY37"/>
<protein>
    <submittedName>
        <fullName evidence="2">Uncharacterized protein</fullName>
    </submittedName>
</protein>
<evidence type="ECO:0000313" key="1">
    <source>
        <dbReference type="Proteomes" id="UP000095287"/>
    </source>
</evidence>
<dbReference type="Proteomes" id="UP000095287">
    <property type="component" value="Unplaced"/>
</dbReference>
<keyword evidence="1" id="KW-1185">Reference proteome</keyword>